<accession>A0A812JFU2</accession>
<gene>
    <name evidence="7" type="primary">SVEP1</name>
    <name evidence="7" type="ORF">SNAT2548_LOCUS6527</name>
</gene>
<evidence type="ECO:0000313" key="8">
    <source>
        <dbReference type="Proteomes" id="UP000604046"/>
    </source>
</evidence>
<comment type="caution">
    <text evidence="7">The sequence shown here is derived from an EMBL/GenBank/DDBJ whole genome shotgun (WGS) entry which is preliminary data.</text>
</comment>
<dbReference type="SUPFAM" id="SSF57535">
    <property type="entry name" value="Complement control module/SCR domain"/>
    <property type="match status" value="3"/>
</dbReference>
<dbReference type="Proteomes" id="UP000604046">
    <property type="component" value="Unassembled WGS sequence"/>
</dbReference>
<dbReference type="SMART" id="SM00032">
    <property type="entry name" value="CCP"/>
    <property type="match status" value="10"/>
</dbReference>
<dbReference type="PROSITE" id="PS50923">
    <property type="entry name" value="SUSHI"/>
    <property type="match status" value="2"/>
</dbReference>
<evidence type="ECO:0000313" key="7">
    <source>
        <dbReference type="EMBL" id="CAE7205890.1"/>
    </source>
</evidence>
<keyword evidence="8" id="KW-1185">Reference proteome</keyword>
<dbReference type="PANTHER" id="PTHR19325">
    <property type="entry name" value="COMPLEMENT COMPONENT-RELATED SUSHI DOMAIN-CONTAINING"/>
    <property type="match status" value="1"/>
</dbReference>
<keyword evidence="2" id="KW-0677">Repeat</keyword>
<sequence>MWLLGCFGLLPFVAADTWWTSASWSYTYLKTPGSRDDVVCDQCVIEFGGNLVVGGSQGIDGVSYDRDSFNGFLCRVSEPISAPSTWMYSDMTRFDWDLEPKSRTSWKKSHMTGLGKTQSHIILVGYTYGDMEDFGTNLGAPSTFHTQDFSDAVIMAYTSAGILAWGRQVGTTYNDFFGAVSVSPNNEIYAAGSTAGDVAGQVGADDIFFYRYSSSGDLINKYQLGTTGNDYVYSLWHHGSNELYLGGKTDGTWPSKSNAGGSDVLLIKFNADLEETWSAQRGSSADDDCAVVHVSKANGDAYVVGNTKGSIDGQTYFGGNDFFLMKFDVNGNWKWTRQHGSSSDETVHGLWVKYTTTPHRILLAGTTAFNTGFDGATPLGNTDAFVVEYEDLSSTVSPTHVSTEFIGSDRLDEGKGFVERSNGDIYLVGGTEFDPQDTNSYGELDAFVQLLTTTTTTETSTSVVVSDCFGKVSGETCTATCDAGFEGGPAEFVCSFSGIFAGPTLSCSPATCPSSSLPGGFDISDCGSTELDSFCFVRCPAGFLSAESIFTCLGTGNFSGTVPTCAPIQCSMDALPQDSSLNVTSCIGTTAGNSCEVSCNFGHDGQGGAYACQDTALFQVLTTPSCARKECPVPSALSSSAFATDCPGKLHGQTCVAACRAGHSGVPTEFLCENGLLIGQMPACAALPCTLSGISMGPGLNTSACEGTTTGSSCALQCSFGFQGVGDPTMTCQSDGTFLQASSPFRCEPSVCGNLSDHAPFSLPRFLHTCEEKSFGQTCSVTCGTGWDLQGNATVMLCQTGYVEALTLLPAGGSLAPTCAARECRAGLPGLRGVVHDCVGKTTLQSCTVEPALGFIALEGSRNSSTLHCGIDGEFKGSLPSIQAAVCQTPSFGLGVSSTCENKSIGAECWAYCLAGYTGSPQPYHCVANSTLGVVRVEPLAQDVLCTASARRLTAASGCATSAAETVGLQAAEFEHSCSSMAHEDVCISHCSLGWSLTGNASVLQCKDGRLDGNIPQCDPVPCNYNLPNSIGAKHNCSGIATGGTCVATCSAEGFTFASGFGAETFECLPTGEFQGQSPSCVPAACRDLTLASRFEHHCRNMVYGDSCSVTCAEGFSLVGAAAEFRCSASGDIEGTEPRCDPKRCVNSVPEGFDSDCDGITTGSSCNVSCVLGMVPNSAQLVCHLMGVLVGPLPTCIPDLCPQAPSLQRPSLAHDCQDVAFGRSCSVFCAEGYKLTSGSVGEVWDCVLGSGLWELRLSGSLPSCEALTCSMDLPSSQAVQDNCTDGLPVGSECMQTCSPGFKAAEPEASSATFTCMVDLSLDAGQRPQCAPVECNGTISIPNLEHSCGGVTAGGTCFAFCRNGFASTPGVVQWTCSGSGSAEPIVDTNLPIVDGYVLRGDVPECIPKKCRYNIPLGTEYSHNCHNISTDGTCEVSCSFGWLGDPASLSCSPTGALTGDLPSCSPTTLTVTTTATATTSTFWSGTVRLRGFLDFQLNPSEGRRLQGAELFAADVTAREALAAALAQVLEVEASTVHLELRAEGDLVRARYAASRLWSSAGLARRWAEALEESMRSTSLARVKELLNQKLAGTGFQVNSIAAWEVSIALADGMAETVSVRQAPLHLGVLVILGSLEVLWLLCCAWCLRQPATPKPGSGGDEVSPEVAEASAAQAVGGTEATLFQAAATFPSETTALEELMLEAGMSMEEDAVVVAL</sequence>
<feature type="domain" description="Sushi" evidence="6">
    <location>
        <begin position="1084"/>
        <end position="1142"/>
    </location>
</feature>
<reference evidence="7" key="1">
    <citation type="submission" date="2021-02" db="EMBL/GenBank/DDBJ databases">
        <authorList>
            <person name="Dougan E. K."/>
            <person name="Rhodes N."/>
            <person name="Thang M."/>
            <person name="Chan C."/>
        </authorList>
    </citation>
    <scope>NUCLEOTIDE SEQUENCE</scope>
</reference>
<feature type="domain" description="Sushi" evidence="6">
    <location>
        <begin position="1199"/>
        <end position="1266"/>
    </location>
</feature>
<dbReference type="CDD" id="cd00033">
    <property type="entry name" value="CCP"/>
    <property type="match status" value="1"/>
</dbReference>
<dbReference type="InterPro" id="IPR000436">
    <property type="entry name" value="Sushi_SCR_CCP_dom"/>
</dbReference>
<keyword evidence="1" id="KW-0768">Sushi</keyword>
<feature type="signal peptide" evidence="5">
    <location>
        <begin position="1"/>
        <end position="15"/>
    </location>
</feature>
<proteinExistence type="predicted"/>
<evidence type="ECO:0000256" key="3">
    <source>
        <dbReference type="ARBA" id="ARBA00023157"/>
    </source>
</evidence>
<organism evidence="7 8">
    <name type="scientific">Symbiodinium natans</name>
    <dbReference type="NCBI Taxonomy" id="878477"/>
    <lineage>
        <taxon>Eukaryota</taxon>
        <taxon>Sar</taxon>
        <taxon>Alveolata</taxon>
        <taxon>Dinophyceae</taxon>
        <taxon>Suessiales</taxon>
        <taxon>Symbiodiniaceae</taxon>
        <taxon>Symbiodinium</taxon>
    </lineage>
</organism>
<dbReference type="EMBL" id="CAJNDS010000435">
    <property type="protein sequence ID" value="CAE7205890.1"/>
    <property type="molecule type" value="Genomic_DNA"/>
</dbReference>
<evidence type="ECO:0000256" key="4">
    <source>
        <dbReference type="ARBA" id="ARBA00023180"/>
    </source>
</evidence>
<dbReference type="Gene3D" id="2.10.70.10">
    <property type="entry name" value="Complement Module, domain 1"/>
    <property type="match status" value="1"/>
</dbReference>
<keyword evidence="5" id="KW-0732">Signal</keyword>
<evidence type="ECO:0000259" key="6">
    <source>
        <dbReference type="PROSITE" id="PS50923"/>
    </source>
</evidence>
<evidence type="ECO:0000256" key="2">
    <source>
        <dbReference type="ARBA" id="ARBA00022737"/>
    </source>
</evidence>
<protein>
    <submittedName>
        <fullName evidence="7">SVEP1 protein</fullName>
    </submittedName>
</protein>
<feature type="chain" id="PRO_5032857335" evidence="5">
    <location>
        <begin position="16"/>
        <end position="1714"/>
    </location>
</feature>
<name>A0A812JFU2_9DINO</name>
<keyword evidence="4" id="KW-0325">Glycoprotein</keyword>
<dbReference type="PANTHER" id="PTHR19325:SF560">
    <property type="entry name" value="SUSHI, VON WILLEBRAND FACTOR TYPE A, EGF AND PENTRAXIN DOMAIN-CONTAINING PROTEIN 1"/>
    <property type="match status" value="1"/>
</dbReference>
<dbReference type="InterPro" id="IPR035976">
    <property type="entry name" value="Sushi/SCR/CCP_sf"/>
</dbReference>
<evidence type="ECO:0000256" key="1">
    <source>
        <dbReference type="ARBA" id="ARBA00022659"/>
    </source>
</evidence>
<evidence type="ECO:0000256" key="5">
    <source>
        <dbReference type="SAM" id="SignalP"/>
    </source>
</evidence>
<dbReference type="OrthoDB" id="406096at2759"/>
<keyword evidence="3" id="KW-1015">Disulfide bond</keyword>
<dbReference type="InterPro" id="IPR050350">
    <property type="entry name" value="Compl-Cell_Adhes-Reg"/>
</dbReference>
<dbReference type="Pfam" id="PF00084">
    <property type="entry name" value="Sushi"/>
    <property type="match status" value="2"/>
</dbReference>